<proteinExistence type="predicted"/>
<dbReference type="STRING" id="458233.MCCL_1135"/>
<dbReference type="HOGENOM" id="CLU_2206818_0_0_9"/>
<reference evidence="1 2" key="1">
    <citation type="journal article" date="2009" name="J. Bacteriol.">
        <title>Complete genome sequence of Macrococcus caseolyticus strain JCSCS5402, reflecting the ancestral genome of the human-pathogenic staphylococci.</title>
        <authorList>
            <person name="Baba T."/>
            <person name="Kuwahara-Arai K."/>
            <person name="Uchiyama I."/>
            <person name="Takeuchi F."/>
            <person name="Ito T."/>
            <person name="Hiramatsu K."/>
        </authorList>
    </citation>
    <scope>NUCLEOTIDE SEQUENCE [LARGE SCALE GENOMIC DNA]</scope>
    <source>
        <strain evidence="1 2">JCSC5402</strain>
    </source>
</reference>
<name>B9E6M4_MACCJ</name>
<dbReference type="EMBL" id="AP009484">
    <property type="protein sequence ID" value="BAH17842.1"/>
    <property type="molecule type" value="Genomic_DNA"/>
</dbReference>
<gene>
    <name evidence="1" type="ordered locus">MCCL_1135</name>
</gene>
<evidence type="ECO:0000313" key="1">
    <source>
        <dbReference type="EMBL" id="BAH17842.1"/>
    </source>
</evidence>
<protein>
    <submittedName>
        <fullName evidence="1">Uncharacterized protein</fullName>
    </submittedName>
</protein>
<dbReference type="KEGG" id="mcl:MCCL_1135"/>
<organism evidence="1 2">
    <name type="scientific">Macrococcus caseolyticus (strain JCSC5402)</name>
    <name type="common">Macrococcoides caseolyticum</name>
    <dbReference type="NCBI Taxonomy" id="458233"/>
    <lineage>
        <taxon>Bacteria</taxon>
        <taxon>Bacillati</taxon>
        <taxon>Bacillota</taxon>
        <taxon>Bacilli</taxon>
        <taxon>Bacillales</taxon>
        <taxon>Staphylococcaceae</taxon>
        <taxon>Macrococcoides</taxon>
    </lineage>
</organism>
<evidence type="ECO:0000313" key="2">
    <source>
        <dbReference type="Proteomes" id="UP000001383"/>
    </source>
</evidence>
<dbReference type="Proteomes" id="UP000001383">
    <property type="component" value="Chromosome"/>
</dbReference>
<sequence>MHRSYLLQVLQVFPESLGCHLILRMQYLRRRNHIYLELQHHKHHKQYMYPYQQLYIYLPKFSPPTNFMIKYINNIHNYFSDCLMVFQQKDSGDAYEFYINLHTDTLS</sequence>
<accession>B9E6M4</accession>
<dbReference type="AlphaFoldDB" id="B9E6M4"/>